<name>A0A2T0R767_9ACTN</name>
<protein>
    <recommendedName>
        <fullName evidence="4">Pyruvate dehydrogenase E1 component</fullName>
    </recommendedName>
</protein>
<feature type="region of interest" description="Disordered" evidence="1">
    <location>
        <begin position="1"/>
        <end position="45"/>
    </location>
</feature>
<keyword evidence="3" id="KW-1185">Reference proteome</keyword>
<dbReference type="EMBL" id="PVZG01000062">
    <property type="protein sequence ID" value="PRY16980.1"/>
    <property type="molecule type" value="Genomic_DNA"/>
</dbReference>
<dbReference type="Proteomes" id="UP000239209">
    <property type="component" value="Unassembled WGS sequence"/>
</dbReference>
<gene>
    <name evidence="2" type="ORF">CLV70_1621</name>
</gene>
<evidence type="ECO:0000256" key="1">
    <source>
        <dbReference type="SAM" id="MobiDB-lite"/>
    </source>
</evidence>
<sequence length="45" mass="5011">MNHTPRRHPVISDGLPSQLPDIDPEETSEWVESLDGVIDEGGTKR</sequence>
<reference evidence="2 3" key="1">
    <citation type="submission" date="2018-03" db="EMBL/GenBank/DDBJ databases">
        <title>Genomic Encyclopedia of Archaeal and Bacterial Type Strains, Phase II (KMG-II): from individual species to whole genera.</title>
        <authorList>
            <person name="Goeker M."/>
        </authorList>
    </citation>
    <scope>NUCLEOTIDE SEQUENCE [LARGE SCALE GENOMIC DNA]</scope>
    <source>
        <strain evidence="2 3">DSM 45348</strain>
    </source>
</reference>
<evidence type="ECO:0000313" key="2">
    <source>
        <dbReference type="EMBL" id="PRY16980.1"/>
    </source>
</evidence>
<accession>A0A2T0R767</accession>
<evidence type="ECO:0000313" key="3">
    <source>
        <dbReference type="Proteomes" id="UP000239209"/>
    </source>
</evidence>
<proteinExistence type="predicted"/>
<organism evidence="2 3">
    <name type="scientific">Pseudosporangium ferrugineum</name>
    <dbReference type="NCBI Taxonomy" id="439699"/>
    <lineage>
        <taxon>Bacteria</taxon>
        <taxon>Bacillati</taxon>
        <taxon>Actinomycetota</taxon>
        <taxon>Actinomycetes</taxon>
        <taxon>Micromonosporales</taxon>
        <taxon>Micromonosporaceae</taxon>
        <taxon>Pseudosporangium</taxon>
    </lineage>
</organism>
<evidence type="ECO:0008006" key="4">
    <source>
        <dbReference type="Google" id="ProtNLM"/>
    </source>
</evidence>
<feature type="non-terminal residue" evidence="2">
    <location>
        <position position="45"/>
    </location>
</feature>
<comment type="caution">
    <text evidence="2">The sequence shown here is derived from an EMBL/GenBank/DDBJ whole genome shotgun (WGS) entry which is preliminary data.</text>
</comment>
<dbReference type="AlphaFoldDB" id="A0A2T0R767"/>